<dbReference type="EMBL" id="FO082871">
    <property type="protein sequence ID" value="CCF73116.1"/>
    <property type="molecule type" value="Genomic_DNA"/>
</dbReference>
<dbReference type="OMA" id="RYNYMIC"/>
<feature type="transmembrane region" description="Helical" evidence="19">
    <location>
        <begin position="150"/>
        <end position="168"/>
    </location>
</feature>
<reference evidence="20 21" key="1">
    <citation type="journal article" date="2012" name="Nucleic Acids Res.">
        <title>Sequencing of the smallest Apicomplexan genome from the human pathogen Babesia microti.</title>
        <authorList>
            <person name="Cornillot E."/>
            <person name="Hadj-Kaddour K."/>
            <person name="Dassouli A."/>
            <person name="Noel B."/>
            <person name="Ranwez V."/>
            <person name="Vacherie B."/>
            <person name="Augagneur Y."/>
            <person name="Bres V."/>
            <person name="Duclos A."/>
            <person name="Randazzo S."/>
            <person name="Carcy B."/>
            <person name="Debierre-Grockiego F."/>
            <person name="Delbecq S."/>
            <person name="Moubri-Menage K."/>
            <person name="Shams-Eldin H."/>
            <person name="Usmani-Brown S."/>
            <person name="Bringaud F."/>
            <person name="Wincker P."/>
            <person name="Vivares C.P."/>
            <person name="Schwarz R.T."/>
            <person name="Schetters T.P."/>
            <person name="Krause P.J."/>
            <person name="Gorenflot A."/>
            <person name="Berry V."/>
            <person name="Barbe V."/>
            <person name="Ben Mamoun C."/>
        </authorList>
    </citation>
    <scope>NUCLEOTIDE SEQUENCE [LARGE SCALE GENOMIC DNA]</scope>
    <source>
        <strain evidence="20 21">RI</strain>
    </source>
</reference>
<evidence type="ECO:0000256" key="9">
    <source>
        <dbReference type="ARBA" id="ARBA00022692"/>
    </source>
</evidence>
<feature type="transmembrane region" description="Helical" evidence="19">
    <location>
        <begin position="286"/>
        <end position="305"/>
    </location>
</feature>
<sequence length="462" mass="52188">MAIRNLFTRFHSMSEPEWCELKVRSIWTLLLISSCFVLLLAGHFYFSILIIILTVRVYLEFLWVALPQNRYKRIEPNLYSDATPSKSDEAFQTDSALSSSSPSKCYRFAEIKKSSSNFPSSSTIDTSAGGVKPEFDIPDELQNIMLPLPLHIYLLSTSIIAMGIPWIVPRLDITDSRLYKILSFIMSYYPLLLFSAALLALVMFVLSLKKNRLRRQFLSLTITIATLVYVVPQSLMSISNIYMGMVWFVIPATCVVSNDVAAYTFGKLFGRTSIISVSPKKTVEGFIGGAIVTTLWSIILPTLLLKYKAFTCKVNTISIIPFEWLWTLDCESDPVYKPQIFELPLLLQLFFGEKSFTIHPIAIHSFAIGIFSSFISPFGGFFVSGLKRALKIKDFPGCIPGHGGITDRFDCQIITSSFTFFYIKTMTRMPTPSVESIIRKALLLSDEDRLRLISELHKVSFG</sequence>
<keyword evidence="15" id="KW-1208">Phospholipid metabolism</keyword>
<evidence type="ECO:0000256" key="8">
    <source>
        <dbReference type="ARBA" id="ARBA00022679"/>
    </source>
</evidence>
<evidence type="ECO:0000256" key="12">
    <source>
        <dbReference type="ARBA" id="ARBA00023098"/>
    </source>
</evidence>
<evidence type="ECO:0000256" key="6">
    <source>
        <dbReference type="ARBA" id="ARBA00012487"/>
    </source>
</evidence>
<comment type="similarity">
    <text evidence="5">Belongs to the CDS family.</text>
</comment>
<keyword evidence="11 19" id="KW-1133">Transmembrane helix</keyword>
<keyword evidence="13 19" id="KW-0472">Membrane</keyword>
<dbReference type="GO" id="GO:0005789">
    <property type="term" value="C:endoplasmic reticulum membrane"/>
    <property type="evidence" value="ECO:0007669"/>
    <property type="project" value="TreeGrafter"/>
</dbReference>
<reference evidence="20 21" key="3">
    <citation type="journal article" date="2016" name="Sci. Rep.">
        <title>Genome-wide diversity and gene expression profiling of Babesia microti isolates identify polymorphic genes that mediate host-pathogen interactions.</title>
        <authorList>
            <person name="Silva J.C."/>
            <person name="Cornillot E."/>
            <person name="McCracken C."/>
            <person name="Usmani-Brown S."/>
            <person name="Dwivedi A."/>
            <person name="Ifeonu O.O."/>
            <person name="Crabtree J."/>
            <person name="Gotia H.T."/>
            <person name="Virji A.Z."/>
            <person name="Reynes C."/>
            <person name="Colinge J."/>
            <person name="Kumar V."/>
            <person name="Lawres L."/>
            <person name="Pazzi J.E."/>
            <person name="Pablo J.V."/>
            <person name="Hung C."/>
            <person name="Brancato J."/>
            <person name="Kumari P."/>
            <person name="Orvis J."/>
            <person name="Tretina K."/>
            <person name="Chibucos M."/>
            <person name="Ott S."/>
            <person name="Sadzewicz L."/>
            <person name="Sengamalay N."/>
            <person name="Shetty A.C."/>
            <person name="Su Q."/>
            <person name="Tallon L."/>
            <person name="Fraser C.M."/>
            <person name="Frutos R."/>
            <person name="Molina D.M."/>
            <person name="Krause P.J."/>
            <person name="Ben Mamoun C."/>
        </authorList>
    </citation>
    <scope>NUCLEOTIDE SEQUENCE [LARGE SCALE GENOMIC DNA]</scope>
    <source>
        <strain evidence="20 21">RI</strain>
    </source>
</reference>
<protein>
    <recommendedName>
        <fullName evidence="6">phosphatidate cytidylyltransferase</fullName>
        <ecNumber evidence="6">2.7.7.41</ecNumber>
    </recommendedName>
    <alternativeName>
        <fullName evidence="16">CDP-diacylglycerol synthase</fullName>
    </alternativeName>
    <alternativeName>
        <fullName evidence="17">CDP-diglyceride pyrophosphorylase</fullName>
    </alternativeName>
    <alternativeName>
        <fullName evidence="18">CDP-diglyceride synthase</fullName>
    </alternativeName>
</protein>
<evidence type="ECO:0000256" key="18">
    <source>
        <dbReference type="ARBA" id="ARBA00033406"/>
    </source>
</evidence>
<keyword evidence="14" id="KW-0594">Phospholipid biosynthesis</keyword>
<dbReference type="PANTHER" id="PTHR13773">
    <property type="entry name" value="PHOSPHATIDATE CYTIDYLYLTRANSFERASE"/>
    <property type="match status" value="1"/>
</dbReference>
<dbReference type="PANTHER" id="PTHR13773:SF8">
    <property type="entry name" value="PHOSPHATIDATE CYTIDYLYLTRANSFERASE, PHOTORECEPTOR-SPECIFIC"/>
    <property type="match status" value="1"/>
</dbReference>
<name>I7IFV8_BABMR</name>
<evidence type="ECO:0000256" key="19">
    <source>
        <dbReference type="SAM" id="Phobius"/>
    </source>
</evidence>
<organism evidence="20 21">
    <name type="scientific">Babesia microti (strain RI)</name>
    <dbReference type="NCBI Taxonomy" id="1133968"/>
    <lineage>
        <taxon>Eukaryota</taxon>
        <taxon>Sar</taxon>
        <taxon>Alveolata</taxon>
        <taxon>Apicomplexa</taxon>
        <taxon>Aconoidasida</taxon>
        <taxon>Piroplasmida</taxon>
        <taxon>Babesiidae</taxon>
        <taxon>Babesia</taxon>
    </lineage>
</organism>
<evidence type="ECO:0000313" key="20">
    <source>
        <dbReference type="EMBL" id="CCF73116.1"/>
    </source>
</evidence>
<dbReference type="AlphaFoldDB" id="I7IFV8"/>
<evidence type="ECO:0000313" key="21">
    <source>
        <dbReference type="Proteomes" id="UP000002899"/>
    </source>
</evidence>
<comment type="pathway">
    <text evidence="4">Lipid metabolism.</text>
</comment>
<dbReference type="InterPro" id="IPR016720">
    <property type="entry name" value="PC_Trfase_euk"/>
</dbReference>
<comment type="pathway">
    <text evidence="3">Phospholipid metabolism; CDP-diacylglycerol biosynthesis; CDP-diacylglycerol from sn-glycerol 3-phosphate: step 3/3.</text>
</comment>
<keyword evidence="7" id="KW-0444">Lipid biosynthesis</keyword>
<dbReference type="GO" id="GO:0004605">
    <property type="term" value="F:phosphatidate cytidylyltransferase activity"/>
    <property type="evidence" value="ECO:0007669"/>
    <property type="project" value="UniProtKB-EC"/>
</dbReference>
<dbReference type="VEuPathDB" id="PiroplasmaDB:BMR1_01G03300"/>
<feature type="transmembrane region" description="Helical" evidence="19">
    <location>
        <begin position="241"/>
        <end position="265"/>
    </location>
</feature>
<feature type="transmembrane region" description="Helical" evidence="19">
    <location>
        <begin position="45"/>
        <end position="66"/>
    </location>
</feature>
<evidence type="ECO:0000256" key="15">
    <source>
        <dbReference type="ARBA" id="ARBA00023264"/>
    </source>
</evidence>
<dbReference type="PROSITE" id="PS51257">
    <property type="entry name" value="PROKAR_LIPOPROTEIN"/>
    <property type="match status" value="1"/>
</dbReference>
<dbReference type="OrthoDB" id="10260889at2759"/>
<feature type="transmembrane region" description="Helical" evidence="19">
    <location>
        <begin position="188"/>
        <end position="208"/>
    </location>
</feature>
<feature type="transmembrane region" description="Helical" evidence="19">
    <location>
        <begin position="217"/>
        <end position="235"/>
    </location>
</feature>
<evidence type="ECO:0000256" key="5">
    <source>
        <dbReference type="ARBA" id="ARBA00010185"/>
    </source>
</evidence>
<reference evidence="20 21" key="2">
    <citation type="journal article" date="2013" name="PLoS ONE">
        <title>Whole genome mapping and re-organization of the nuclear and mitochondrial genomes of Babesia microti isolates.</title>
        <authorList>
            <person name="Cornillot E."/>
            <person name="Dassouli A."/>
            <person name="Garg A."/>
            <person name="Pachikara N."/>
            <person name="Randazzo S."/>
            <person name="Depoix D."/>
            <person name="Carcy B."/>
            <person name="Delbecq S."/>
            <person name="Frutos R."/>
            <person name="Silva J.C."/>
            <person name="Sutton R."/>
            <person name="Krause P.J."/>
            <person name="Mamoun C.B."/>
        </authorList>
    </citation>
    <scope>NUCLEOTIDE SEQUENCE [LARGE SCALE GENOMIC DNA]</scope>
    <source>
        <strain evidence="20 21">RI</strain>
    </source>
</reference>
<gene>
    <name evidence="20" type="ORF">BMR1_01G03300</name>
</gene>
<keyword evidence="12" id="KW-0443">Lipid metabolism</keyword>
<dbReference type="KEGG" id="bmic:BMR1_01G03300"/>
<evidence type="ECO:0000256" key="11">
    <source>
        <dbReference type="ARBA" id="ARBA00022989"/>
    </source>
</evidence>
<evidence type="ECO:0000256" key="14">
    <source>
        <dbReference type="ARBA" id="ARBA00023209"/>
    </source>
</evidence>
<keyword evidence="21" id="KW-1185">Reference proteome</keyword>
<evidence type="ECO:0000256" key="13">
    <source>
        <dbReference type="ARBA" id="ARBA00023136"/>
    </source>
</evidence>
<dbReference type="UniPathway" id="UPA00557">
    <property type="reaction ID" value="UER00614"/>
</dbReference>
<dbReference type="GO" id="GO:0016024">
    <property type="term" value="P:CDP-diacylglycerol biosynthetic process"/>
    <property type="evidence" value="ECO:0007669"/>
    <property type="project" value="UniProtKB-UniPathway"/>
</dbReference>
<evidence type="ECO:0000256" key="4">
    <source>
        <dbReference type="ARBA" id="ARBA00005189"/>
    </source>
</evidence>
<comment type="catalytic activity">
    <reaction evidence="1">
        <text>a 1,2-diacyl-sn-glycero-3-phosphate + CTP + H(+) = a CDP-1,2-diacyl-sn-glycerol + diphosphate</text>
        <dbReference type="Rhea" id="RHEA:16229"/>
        <dbReference type="ChEBI" id="CHEBI:15378"/>
        <dbReference type="ChEBI" id="CHEBI:33019"/>
        <dbReference type="ChEBI" id="CHEBI:37563"/>
        <dbReference type="ChEBI" id="CHEBI:58332"/>
        <dbReference type="ChEBI" id="CHEBI:58608"/>
        <dbReference type="EC" id="2.7.7.41"/>
    </reaction>
</comment>
<evidence type="ECO:0000256" key="1">
    <source>
        <dbReference type="ARBA" id="ARBA00001698"/>
    </source>
</evidence>
<keyword evidence="9 19" id="KW-0812">Transmembrane</keyword>
<proteinExistence type="inferred from homology"/>
<comment type="subcellular location">
    <subcellularLocation>
        <location evidence="2">Membrane</location>
        <topology evidence="2">Multi-pass membrane protein</topology>
    </subcellularLocation>
</comment>
<feature type="transmembrane region" description="Helical" evidence="19">
    <location>
        <begin position="361"/>
        <end position="383"/>
    </location>
</feature>
<accession>I7IFV8</accession>
<evidence type="ECO:0000256" key="3">
    <source>
        <dbReference type="ARBA" id="ARBA00005119"/>
    </source>
</evidence>
<dbReference type="Proteomes" id="UP000002899">
    <property type="component" value="Chromosome I"/>
</dbReference>
<dbReference type="GeneID" id="24423736"/>
<dbReference type="RefSeq" id="XP_012647725.1">
    <property type="nucleotide sequence ID" value="XM_012792271.1"/>
</dbReference>
<keyword evidence="10 20" id="KW-0548">Nucleotidyltransferase</keyword>
<keyword evidence="8 20" id="KW-0808">Transferase</keyword>
<evidence type="ECO:0000256" key="7">
    <source>
        <dbReference type="ARBA" id="ARBA00022516"/>
    </source>
</evidence>
<feature type="transmembrane region" description="Helical" evidence="19">
    <location>
        <begin position="21"/>
        <end position="39"/>
    </location>
</feature>
<evidence type="ECO:0000256" key="2">
    <source>
        <dbReference type="ARBA" id="ARBA00004141"/>
    </source>
</evidence>
<evidence type="ECO:0000256" key="16">
    <source>
        <dbReference type="ARBA" id="ARBA00029893"/>
    </source>
</evidence>
<evidence type="ECO:0000256" key="17">
    <source>
        <dbReference type="ARBA" id="ARBA00032396"/>
    </source>
</evidence>
<dbReference type="EC" id="2.7.7.41" evidence="6"/>
<dbReference type="Pfam" id="PF01148">
    <property type="entry name" value="CTP_transf_1"/>
    <property type="match status" value="1"/>
</dbReference>
<evidence type="ECO:0000256" key="10">
    <source>
        <dbReference type="ARBA" id="ARBA00022695"/>
    </source>
</evidence>